<dbReference type="CDD" id="cd05466">
    <property type="entry name" value="PBP2_LTTR_substrate"/>
    <property type="match status" value="1"/>
</dbReference>
<dbReference type="Gene3D" id="1.10.10.10">
    <property type="entry name" value="Winged helix-like DNA-binding domain superfamily/Winged helix DNA-binding domain"/>
    <property type="match status" value="1"/>
</dbReference>
<dbReference type="EMBL" id="JAVRHX010000001">
    <property type="protein sequence ID" value="MDT0594566.1"/>
    <property type="molecule type" value="Genomic_DNA"/>
</dbReference>
<evidence type="ECO:0000256" key="5">
    <source>
        <dbReference type="ARBA" id="ARBA00023163"/>
    </source>
</evidence>
<evidence type="ECO:0000313" key="8">
    <source>
        <dbReference type="Proteomes" id="UP001253545"/>
    </source>
</evidence>
<evidence type="ECO:0000259" key="6">
    <source>
        <dbReference type="PROSITE" id="PS50931"/>
    </source>
</evidence>
<dbReference type="InterPro" id="IPR000847">
    <property type="entry name" value="LysR_HTH_N"/>
</dbReference>
<dbReference type="PRINTS" id="PR00039">
    <property type="entry name" value="HTHLYSR"/>
</dbReference>
<name>A0ABU2ZQM3_9ALTE</name>
<evidence type="ECO:0000313" key="7">
    <source>
        <dbReference type="EMBL" id="MDT0594566.1"/>
    </source>
</evidence>
<keyword evidence="2" id="KW-0805">Transcription regulation</keyword>
<dbReference type="Pfam" id="PF03466">
    <property type="entry name" value="LysR_substrate"/>
    <property type="match status" value="1"/>
</dbReference>
<feature type="domain" description="HTH lysR-type" evidence="6">
    <location>
        <begin position="1"/>
        <end position="58"/>
    </location>
</feature>
<reference evidence="7 8" key="1">
    <citation type="submission" date="2023-09" db="EMBL/GenBank/DDBJ databases">
        <authorList>
            <person name="Rey-Velasco X."/>
        </authorList>
    </citation>
    <scope>NUCLEOTIDE SEQUENCE [LARGE SCALE GENOMIC DNA]</scope>
    <source>
        <strain evidence="7 8">P117</strain>
    </source>
</reference>
<dbReference type="Gene3D" id="3.40.190.290">
    <property type="match status" value="1"/>
</dbReference>
<dbReference type="InterPro" id="IPR036388">
    <property type="entry name" value="WH-like_DNA-bd_sf"/>
</dbReference>
<dbReference type="Pfam" id="PF00126">
    <property type="entry name" value="HTH_1"/>
    <property type="match status" value="1"/>
</dbReference>
<keyword evidence="5" id="KW-0804">Transcription</keyword>
<dbReference type="SUPFAM" id="SSF46785">
    <property type="entry name" value="Winged helix' DNA-binding domain"/>
    <property type="match status" value="1"/>
</dbReference>
<keyword evidence="3" id="KW-0238">DNA-binding</keyword>
<dbReference type="InterPro" id="IPR036390">
    <property type="entry name" value="WH_DNA-bd_sf"/>
</dbReference>
<dbReference type="PANTHER" id="PTHR30346">
    <property type="entry name" value="TRANSCRIPTIONAL DUAL REGULATOR HCAR-RELATED"/>
    <property type="match status" value="1"/>
</dbReference>
<organism evidence="7 8">
    <name type="scientific">Glaciecola petra</name>
    <dbReference type="NCBI Taxonomy" id="3075602"/>
    <lineage>
        <taxon>Bacteria</taxon>
        <taxon>Pseudomonadati</taxon>
        <taxon>Pseudomonadota</taxon>
        <taxon>Gammaproteobacteria</taxon>
        <taxon>Alteromonadales</taxon>
        <taxon>Alteromonadaceae</taxon>
        <taxon>Glaciecola</taxon>
    </lineage>
</organism>
<dbReference type="Proteomes" id="UP001253545">
    <property type="component" value="Unassembled WGS sequence"/>
</dbReference>
<accession>A0ABU2ZQM3</accession>
<comment type="similarity">
    <text evidence="1">Belongs to the LysR transcriptional regulatory family.</text>
</comment>
<keyword evidence="4" id="KW-0010">Activator</keyword>
<evidence type="ECO:0000256" key="2">
    <source>
        <dbReference type="ARBA" id="ARBA00023015"/>
    </source>
</evidence>
<keyword evidence="8" id="KW-1185">Reference proteome</keyword>
<evidence type="ECO:0000256" key="3">
    <source>
        <dbReference type="ARBA" id="ARBA00023125"/>
    </source>
</evidence>
<evidence type="ECO:0000256" key="1">
    <source>
        <dbReference type="ARBA" id="ARBA00009437"/>
    </source>
</evidence>
<protein>
    <submittedName>
        <fullName evidence="7">LysR family transcriptional regulator</fullName>
    </submittedName>
</protein>
<sequence length="277" mass="30641">MDLKALKYFAAVYENGSFSAAAAQCFVAQPSVSAAISQLESQLNCKLFVRHARGVKSTAQGDTLYQHAVTLLGQAKAISGLFNEKSQNQAFSLGLIRSLGVDRMSRLLKDFAIAVPQLELSLVSPEDNADARIINKRLLKDNETFVPIWQDDYALAVPISHALALKPYITLDDLEALALIERSPCSAWSLLVKYLNQQKIKPRTVAHIQTIEYAIGLVRAEVGCAILPNIEQINQYEDVVFKPIASFALKREIGLAYFDNNTNNTTLQQLINVCQSR</sequence>
<evidence type="ECO:0000256" key="4">
    <source>
        <dbReference type="ARBA" id="ARBA00023159"/>
    </source>
</evidence>
<gene>
    <name evidence="7" type="ORF">RM552_06900</name>
</gene>
<dbReference type="SUPFAM" id="SSF53850">
    <property type="entry name" value="Periplasmic binding protein-like II"/>
    <property type="match status" value="1"/>
</dbReference>
<comment type="caution">
    <text evidence="7">The sequence shown here is derived from an EMBL/GenBank/DDBJ whole genome shotgun (WGS) entry which is preliminary data.</text>
</comment>
<dbReference type="RefSeq" id="WP_311368033.1">
    <property type="nucleotide sequence ID" value="NZ_JAVRHX010000001.1"/>
</dbReference>
<dbReference type="PANTHER" id="PTHR30346:SF26">
    <property type="entry name" value="HYDROGEN PEROXIDE-INDUCIBLE GENES ACTIVATOR"/>
    <property type="match status" value="1"/>
</dbReference>
<dbReference type="InterPro" id="IPR005119">
    <property type="entry name" value="LysR_subst-bd"/>
</dbReference>
<proteinExistence type="inferred from homology"/>
<dbReference type="PROSITE" id="PS50931">
    <property type="entry name" value="HTH_LYSR"/>
    <property type="match status" value="1"/>
</dbReference>